<organism evidence="7 8">
    <name type="scientific">Flavobacterium sedimenticola</name>
    <dbReference type="NCBI Taxonomy" id="3043286"/>
    <lineage>
        <taxon>Bacteria</taxon>
        <taxon>Pseudomonadati</taxon>
        <taxon>Bacteroidota</taxon>
        <taxon>Flavobacteriia</taxon>
        <taxon>Flavobacteriales</taxon>
        <taxon>Flavobacteriaceae</taxon>
        <taxon>Flavobacterium</taxon>
    </lineage>
</organism>
<dbReference type="PROSITE" id="PS51257">
    <property type="entry name" value="PROKAR_LIPOPROTEIN"/>
    <property type="match status" value="1"/>
</dbReference>
<dbReference type="EMBL" id="JASGBP010000001">
    <property type="protein sequence ID" value="MDI9256535.1"/>
    <property type="molecule type" value="Genomic_DNA"/>
</dbReference>
<evidence type="ECO:0000256" key="3">
    <source>
        <dbReference type="ARBA" id="ARBA00022801"/>
    </source>
</evidence>
<dbReference type="PANTHER" id="PTHR47053:SF1">
    <property type="entry name" value="MUREIN DD-ENDOPEPTIDASE MEPH-RELATED"/>
    <property type="match status" value="1"/>
</dbReference>
<dbReference type="Proteomes" id="UP001230035">
    <property type="component" value="Unassembled WGS sequence"/>
</dbReference>
<dbReference type="InterPro" id="IPR000064">
    <property type="entry name" value="NLP_P60_dom"/>
</dbReference>
<evidence type="ECO:0000313" key="7">
    <source>
        <dbReference type="EMBL" id="MDI9256535.1"/>
    </source>
</evidence>
<evidence type="ECO:0000256" key="1">
    <source>
        <dbReference type="ARBA" id="ARBA00007074"/>
    </source>
</evidence>
<keyword evidence="3" id="KW-0378">Hydrolase</keyword>
<dbReference type="PROSITE" id="PS51935">
    <property type="entry name" value="NLPC_P60"/>
    <property type="match status" value="1"/>
</dbReference>
<keyword evidence="4" id="KW-0788">Thiol protease</keyword>
<feature type="signal peptide" evidence="5">
    <location>
        <begin position="1"/>
        <end position="18"/>
    </location>
</feature>
<evidence type="ECO:0000259" key="6">
    <source>
        <dbReference type="PROSITE" id="PS51935"/>
    </source>
</evidence>
<feature type="chain" id="PRO_5045448247" evidence="5">
    <location>
        <begin position="19"/>
        <end position="221"/>
    </location>
</feature>
<keyword evidence="5" id="KW-0732">Signal</keyword>
<evidence type="ECO:0000256" key="5">
    <source>
        <dbReference type="SAM" id="SignalP"/>
    </source>
</evidence>
<evidence type="ECO:0000256" key="2">
    <source>
        <dbReference type="ARBA" id="ARBA00022670"/>
    </source>
</evidence>
<comment type="caution">
    <text evidence="7">The sequence shown here is derived from an EMBL/GenBank/DDBJ whole genome shotgun (WGS) entry which is preliminary data.</text>
</comment>
<dbReference type="PANTHER" id="PTHR47053">
    <property type="entry name" value="MUREIN DD-ENDOPEPTIDASE MEPH-RELATED"/>
    <property type="match status" value="1"/>
</dbReference>
<evidence type="ECO:0000313" key="8">
    <source>
        <dbReference type="Proteomes" id="UP001230035"/>
    </source>
</evidence>
<dbReference type="InterPro" id="IPR051202">
    <property type="entry name" value="Peptidase_C40"/>
</dbReference>
<dbReference type="Pfam" id="PF00877">
    <property type="entry name" value="NLPC_P60"/>
    <property type="match status" value="1"/>
</dbReference>
<proteinExistence type="inferred from homology"/>
<dbReference type="SUPFAM" id="SSF54001">
    <property type="entry name" value="Cysteine proteinases"/>
    <property type="match status" value="1"/>
</dbReference>
<name>A0ABT6XN86_9FLAO</name>
<gene>
    <name evidence="7" type="ORF">QHT84_03815</name>
</gene>
<reference evidence="7 8" key="1">
    <citation type="submission" date="2023-05" db="EMBL/GenBank/DDBJ databases">
        <title>Flavobacterium sedimenti sp. nov., isolated from the sediment.</title>
        <authorList>
            <person name="Wu N."/>
        </authorList>
    </citation>
    <scope>NUCLEOTIDE SEQUENCE [LARGE SCALE GENOMIC DNA]</scope>
    <source>
        <strain evidence="7 8">YZ-48</strain>
    </source>
</reference>
<accession>A0ABT6XN86</accession>
<sequence length="221" mass="24510">MKKLVFITLILIAFTACKPTSSIVTSKDTAVKKGMYTEPKAVATTEIRNTEKRKKNQVREVALKPSHNPSNTAKRTGLNNQNESDIIIDDEDASYLVKQLINSASENLGVGYRGGGTTKAGFDCSGLIYSTFKKFDITLPRSSHEMATIGTKIDLSDAKKGDLIFFINRGQRRINHVGMVVEVSNDEVKFIHSSTQSGVIISSTKEPYYNRTFVQINRVLQ</sequence>
<comment type="similarity">
    <text evidence="1">Belongs to the peptidase C40 family.</text>
</comment>
<feature type="domain" description="NlpC/P60" evidence="6">
    <location>
        <begin position="94"/>
        <end position="220"/>
    </location>
</feature>
<keyword evidence="8" id="KW-1185">Reference proteome</keyword>
<keyword evidence="2" id="KW-0645">Protease</keyword>
<dbReference type="InterPro" id="IPR038765">
    <property type="entry name" value="Papain-like_cys_pep_sf"/>
</dbReference>
<dbReference type="RefSeq" id="WP_283238207.1">
    <property type="nucleotide sequence ID" value="NZ_JASGBP010000001.1"/>
</dbReference>
<dbReference type="Gene3D" id="3.90.1720.10">
    <property type="entry name" value="endopeptidase domain like (from Nostoc punctiforme)"/>
    <property type="match status" value="1"/>
</dbReference>
<protein>
    <submittedName>
        <fullName evidence="7">C40 family peptidase</fullName>
    </submittedName>
</protein>
<evidence type="ECO:0000256" key="4">
    <source>
        <dbReference type="ARBA" id="ARBA00022807"/>
    </source>
</evidence>